<dbReference type="GO" id="GO:0004106">
    <property type="term" value="F:chorismate mutase activity"/>
    <property type="evidence" value="ECO:0007669"/>
    <property type="project" value="UniProtKB-EC"/>
</dbReference>
<dbReference type="RefSeq" id="WP_106986452.1">
    <property type="nucleotide sequence ID" value="NZ_CP035934.2"/>
</dbReference>
<evidence type="ECO:0000313" key="8">
    <source>
        <dbReference type="Proteomes" id="UP000273105"/>
    </source>
</evidence>
<name>A0A3A8G2V6_9GAMM</name>
<reference evidence="4 9" key="2">
    <citation type="submission" date="2018-09" db="EMBL/GenBank/DDBJ databases">
        <title>The draft genome of Acinetobacter spp. strains.</title>
        <authorList>
            <person name="Qin J."/>
            <person name="Feng Y."/>
            <person name="Zong Z."/>
        </authorList>
    </citation>
    <scope>NUCLEOTIDE SEQUENCE [LARGE SCALE GENOMIC DNA]</scope>
    <source>
        <strain evidence="4 9">WCHAc060002</strain>
    </source>
</reference>
<dbReference type="PANTHER" id="PTHR38041:SF1">
    <property type="entry name" value="CHORISMATE MUTASE"/>
    <property type="match status" value="1"/>
</dbReference>
<dbReference type="EMBL" id="RCHD01000013">
    <property type="protein sequence ID" value="RLL35807.1"/>
    <property type="molecule type" value="Genomic_DNA"/>
</dbReference>
<protein>
    <recommendedName>
        <fullName evidence="1">chorismate mutase</fullName>
        <ecNumber evidence="1">5.4.99.5</ecNumber>
    </recommendedName>
</protein>
<dbReference type="Proteomes" id="UP000281084">
    <property type="component" value="Unassembled WGS sequence"/>
</dbReference>
<accession>A0A498D1E8</accession>
<dbReference type="Pfam" id="PF01817">
    <property type="entry name" value="CM_2"/>
    <property type="match status" value="1"/>
</dbReference>
<reference evidence="7 8" key="1">
    <citation type="submission" date="2018-09" db="EMBL/GenBank/DDBJ databases">
        <title>The draft genome of Acinetobacter sp. strains.</title>
        <authorList>
            <person name="Qin J."/>
            <person name="Feng Y."/>
            <person name="Zong Z."/>
        </authorList>
    </citation>
    <scope>NUCLEOTIDE SEQUENCE [LARGE SCALE GENOMIC DNA]</scope>
    <source>
        <strain evidence="6 8">WCHAc060001</strain>
        <strain evidence="5 7">WCHAc060003</strain>
    </source>
</reference>
<keyword evidence="8" id="KW-1185">Reference proteome</keyword>
<dbReference type="PANTHER" id="PTHR38041">
    <property type="entry name" value="CHORISMATE MUTASE"/>
    <property type="match status" value="1"/>
</dbReference>
<evidence type="ECO:0000259" key="3">
    <source>
        <dbReference type="PROSITE" id="PS51168"/>
    </source>
</evidence>
<evidence type="ECO:0000313" key="5">
    <source>
        <dbReference type="EMBL" id="RLL35807.1"/>
    </source>
</evidence>
<feature type="domain" description="Chorismate mutase" evidence="3">
    <location>
        <begin position="3"/>
        <end position="93"/>
    </location>
</feature>
<comment type="caution">
    <text evidence="4">The sequence shown here is derived from an EMBL/GenBank/DDBJ whole genome shotgun (WGS) entry which is preliminary data.</text>
</comment>
<dbReference type="SMART" id="SM00830">
    <property type="entry name" value="CM_2"/>
    <property type="match status" value="1"/>
</dbReference>
<evidence type="ECO:0000256" key="2">
    <source>
        <dbReference type="ARBA" id="ARBA00023235"/>
    </source>
</evidence>
<evidence type="ECO:0000313" key="9">
    <source>
        <dbReference type="Proteomes" id="UP000281084"/>
    </source>
</evidence>
<evidence type="ECO:0000256" key="1">
    <source>
        <dbReference type="ARBA" id="ARBA00012404"/>
    </source>
</evidence>
<evidence type="ECO:0000313" key="6">
    <source>
        <dbReference type="EMBL" id="RLL47476.1"/>
    </source>
</evidence>
<dbReference type="EMBL" id="RCHE01000011">
    <property type="protein sequence ID" value="RLL47476.1"/>
    <property type="molecule type" value="Genomic_DNA"/>
</dbReference>
<dbReference type="EMBL" id="RAXZ01000026">
    <property type="protein sequence ID" value="RKG49234.1"/>
    <property type="molecule type" value="Genomic_DNA"/>
</dbReference>
<dbReference type="PROSITE" id="PS51168">
    <property type="entry name" value="CHORISMATE_MUT_2"/>
    <property type="match status" value="1"/>
</dbReference>
<dbReference type="GO" id="GO:0046417">
    <property type="term" value="P:chorismate metabolic process"/>
    <property type="evidence" value="ECO:0007669"/>
    <property type="project" value="InterPro"/>
</dbReference>
<dbReference type="Gene3D" id="1.20.59.10">
    <property type="entry name" value="Chorismate mutase"/>
    <property type="match status" value="1"/>
</dbReference>
<evidence type="ECO:0000313" key="7">
    <source>
        <dbReference type="Proteomes" id="UP000267166"/>
    </source>
</evidence>
<sequence>MKKDKVENLEQARAQIDVIDHALIELISARQFYVDQAVRFKRTTHDVQSPERVEDVIKKVRGAAQDQGVDPNLIEHIYREMIHHFIQRELKELRP</sequence>
<dbReference type="EC" id="5.4.99.5" evidence="1"/>
<accession>A0A3A8G2V6</accession>
<organism evidence="4 9">
    <name type="scientific">Acinetobacter cumulans</name>
    <dbReference type="NCBI Taxonomy" id="2136182"/>
    <lineage>
        <taxon>Bacteria</taxon>
        <taxon>Pseudomonadati</taxon>
        <taxon>Pseudomonadota</taxon>
        <taxon>Gammaproteobacteria</taxon>
        <taxon>Moraxellales</taxon>
        <taxon>Moraxellaceae</taxon>
        <taxon>Acinetobacter</taxon>
    </lineage>
</organism>
<gene>
    <name evidence="4" type="ORF">D7V64_14305</name>
    <name evidence="6" type="ORF">D9K79_06710</name>
    <name evidence="5" type="ORF">D9K80_07010</name>
</gene>
<dbReference type="InterPro" id="IPR002701">
    <property type="entry name" value="CM_II_prokaryot"/>
</dbReference>
<dbReference type="Proteomes" id="UP000273105">
    <property type="component" value="Unassembled WGS sequence"/>
</dbReference>
<dbReference type="InterPro" id="IPR051331">
    <property type="entry name" value="Chorismate_mutase-related"/>
</dbReference>
<evidence type="ECO:0000313" key="4">
    <source>
        <dbReference type="EMBL" id="RKG49234.1"/>
    </source>
</evidence>
<dbReference type="Proteomes" id="UP000267166">
    <property type="component" value="Unassembled WGS sequence"/>
</dbReference>
<dbReference type="GO" id="GO:0009697">
    <property type="term" value="P:salicylic acid biosynthetic process"/>
    <property type="evidence" value="ECO:0007669"/>
    <property type="project" value="TreeGrafter"/>
</dbReference>
<proteinExistence type="predicted"/>
<dbReference type="AlphaFoldDB" id="A0A3A8G2V6"/>
<dbReference type="InterPro" id="IPR036979">
    <property type="entry name" value="CM_dom_sf"/>
</dbReference>
<keyword evidence="2" id="KW-0413">Isomerase</keyword>
<dbReference type="InterPro" id="IPR036263">
    <property type="entry name" value="Chorismate_II_sf"/>
</dbReference>
<dbReference type="SUPFAM" id="SSF48600">
    <property type="entry name" value="Chorismate mutase II"/>
    <property type="match status" value="1"/>
</dbReference>